<evidence type="ECO:0000256" key="3">
    <source>
        <dbReference type="SAM" id="Phobius"/>
    </source>
</evidence>
<keyword evidence="2" id="KW-0175">Coiled coil</keyword>
<dbReference type="GO" id="GO:1902201">
    <property type="term" value="P:negative regulation of bacterial-type flagellum-dependent cell motility"/>
    <property type="evidence" value="ECO:0007669"/>
    <property type="project" value="TreeGrafter"/>
</dbReference>
<gene>
    <name evidence="5" type="primary">pleD_2</name>
    <name evidence="5" type="ORF">Pla175_09090</name>
</gene>
<feature type="transmembrane region" description="Helical" evidence="3">
    <location>
        <begin position="12"/>
        <end position="34"/>
    </location>
</feature>
<dbReference type="SMART" id="SM00267">
    <property type="entry name" value="GGDEF"/>
    <property type="match status" value="2"/>
</dbReference>
<evidence type="ECO:0000313" key="6">
    <source>
        <dbReference type="Proteomes" id="UP000317429"/>
    </source>
</evidence>
<evidence type="ECO:0000259" key="4">
    <source>
        <dbReference type="PROSITE" id="PS50887"/>
    </source>
</evidence>
<organism evidence="5 6">
    <name type="scientific">Pirellulimonas nuda</name>
    <dbReference type="NCBI Taxonomy" id="2528009"/>
    <lineage>
        <taxon>Bacteria</taxon>
        <taxon>Pseudomonadati</taxon>
        <taxon>Planctomycetota</taxon>
        <taxon>Planctomycetia</taxon>
        <taxon>Pirellulales</taxon>
        <taxon>Lacipirellulaceae</taxon>
        <taxon>Pirellulimonas</taxon>
    </lineage>
</organism>
<dbReference type="SUPFAM" id="SSF55073">
    <property type="entry name" value="Nucleotide cyclase"/>
    <property type="match status" value="2"/>
</dbReference>
<dbReference type="Gene3D" id="3.30.70.270">
    <property type="match status" value="2"/>
</dbReference>
<name>A0A518D7U7_9BACT</name>
<dbReference type="InterPro" id="IPR000160">
    <property type="entry name" value="GGDEF_dom"/>
</dbReference>
<dbReference type="PANTHER" id="PTHR45138:SF24">
    <property type="entry name" value="DIGUANYLATE CYCLASE DGCC-RELATED"/>
    <property type="match status" value="1"/>
</dbReference>
<protein>
    <recommendedName>
        <fullName evidence="1">diguanylate cyclase</fullName>
        <ecNumber evidence="1">2.7.7.65</ecNumber>
    </recommendedName>
</protein>
<keyword evidence="6" id="KW-1185">Reference proteome</keyword>
<dbReference type="GO" id="GO:0052621">
    <property type="term" value="F:diguanylate cyclase activity"/>
    <property type="evidence" value="ECO:0007669"/>
    <property type="project" value="UniProtKB-EC"/>
</dbReference>
<dbReference type="OrthoDB" id="243535at2"/>
<evidence type="ECO:0000313" key="5">
    <source>
        <dbReference type="EMBL" id="QDU87547.1"/>
    </source>
</evidence>
<dbReference type="InterPro" id="IPR043128">
    <property type="entry name" value="Rev_trsase/Diguanyl_cyclase"/>
</dbReference>
<reference evidence="5 6" key="1">
    <citation type="submission" date="2019-02" db="EMBL/GenBank/DDBJ databases">
        <title>Deep-cultivation of Planctomycetes and their phenomic and genomic characterization uncovers novel biology.</title>
        <authorList>
            <person name="Wiegand S."/>
            <person name="Jogler M."/>
            <person name="Boedeker C."/>
            <person name="Pinto D."/>
            <person name="Vollmers J."/>
            <person name="Rivas-Marin E."/>
            <person name="Kohn T."/>
            <person name="Peeters S.H."/>
            <person name="Heuer A."/>
            <person name="Rast P."/>
            <person name="Oberbeckmann S."/>
            <person name="Bunk B."/>
            <person name="Jeske O."/>
            <person name="Meyerdierks A."/>
            <person name="Storesund J.E."/>
            <person name="Kallscheuer N."/>
            <person name="Luecker S."/>
            <person name="Lage O.M."/>
            <person name="Pohl T."/>
            <person name="Merkel B.J."/>
            <person name="Hornburger P."/>
            <person name="Mueller R.-W."/>
            <person name="Bruemmer F."/>
            <person name="Labrenz M."/>
            <person name="Spormann A.M."/>
            <person name="Op den Camp H."/>
            <person name="Overmann J."/>
            <person name="Amann R."/>
            <person name="Jetten M.S.M."/>
            <person name="Mascher T."/>
            <person name="Medema M.H."/>
            <person name="Devos D.P."/>
            <person name="Kaster A.-K."/>
            <person name="Ovreas L."/>
            <person name="Rohde M."/>
            <person name="Galperin M.Y."/>
            <person name="Jogler C."/>
        </authorList>
    </citation>
    <scope>NUCLEOTIDE SEQUENCE [LARGE SCALE GENOMIC DNA]</scope>
    <source>
        <strain evidence="5 6">Pla175</strain>
    </source>
</reference>
<keyword evidence="3" id="KW-1133">Transmembrane helix</keyword>
<keyword evidence="3" id="KW-0472">Membrane</keyword>
<sequence length="485" mass="52174">MPPETPDMLPLLAVNLAFAVVALAIGFVAGAWFLGGRRAVAAKPAGQEPTDTRLDKQVAIERAMMASDRLRDLASGVASNVGEHSSRIEAINQGLVAARNSDEATRGGVMAQALSDIVSANEQLQQQLAKAERQIQSQAQEIRTFESEARTDSLTQLNNRRAFDDELARRYAEWTRKQTPVSLLLLDVDHFKKFNDTHGHQAGDEVLRSVAKTLRASTREMDLACRYGGEEFAVILPATHARDLAALVDRIRTSIAETKVVFEGKKLSVTASFGLAEVAAGDEVNTLLKRADEALYASKDAGRNCAHLNEQGANLLFTPGAAMAAPPEVVDTPNLDALPNRTKFAEELRRRIAEAKRTAADIGVIAFEVRDIEQMKRQLGESVAVTALDAVAQFLASTMREMDLLARLEEARFVLMLPGSGAETTDMVAERMSATLAGCRFPAGGREVSMSVATGAASIQGDDTAASVIRRAEGALAKDLQPAPV</sequence>
<feature type="domain" description="GGDEF" evidence="4">
    <location>
        <begin position="179"/>
        <end position="311"/>
    </location>
</feature>
<dbReference type="FunFam" id="3.30.70.270:FF:000001">
    <property type="entry name" value="Diguanylate cyclase domain protein"/>
    <property type="match status" value="1"/>
</dbReference>
<proteinExistence type="predicted"/>
<dbReference type="KEGG" id="pnd:Pla175_09090"/>
<feature type="coiled-coil region" evidence="2">
    <location>
        <begin position="110"/>
        <end position="148"/>
    </location>
</feature>
<dbReference type="CDD" id="cd01949">
    <property type="entry name" value="GGDEF"/>
    <property type="match status" value="1"/>
</dbReference>
<dbReference type="GO" id="GO:0005886">
    <property type="term" value="C:plasma membrane"/>
    <property type="evidence" value="ECO:0007669"/>
    <property type="project" value="TreeGrafter"/>
</dbReference>
<evidence type="ECO:0000256" key="2">
    <source>
        <dbReference type="SAM" id="Coils"/>
    </source>
</evidence>
<feature type="domain" description="GGDEF" evidence="4">
    <location>
        <begin position="360"/>
        <end position="485"/>
    </location>
</feature>
<dbReference type="Pfam" id="PF00990">
    <property type="entry name" value="GGDEF"/>
    <property type="match status" value="2"/>
</dbReference>
<dbReference type="InterPro" id="IPR029787">
    <property type="entry name" value="Nucleotide_cyclase"/>
</dbReference>
<dbReference type="AlphaFoldDB" id="A0A518D7U7"/>
<dbReference type="EMBL" id="CP036291">
    <property type="protein sequence ID" value="QDU87547.1"/>
    <property type="molecule type" value="Genomic_DNA"/>
</dbReference>
<dbReference type="Proteomes" id="UP000317429">
    <property type="component" value="Chromosome"/>
</dbReference>
<dbReference type="EC" id="2.7.7.65" evidence="1"/>
<evidence type="ECO:0000256" key="1">
    <source>
        <dbReference type="ARBA" id="ARBA00012528"/>
    </source>
</evidence>
<dbReference type="PANTHER" id="PTHR45138">
    <property type="entry name" value="REGULATORY COMPONENTS OF SENSORY TRANSDUCTION SYSTEM"/>
    <property type="match status" value="1"/>
</dbReference>
<dbReference type="InterPro" id="IPR050469">
    <property type="entry name" value="Diguanylate_Cyclase"/>
</dbReference>
<accession>A0A518D7U7</accession>
<dbReference type="GO" id="GO:0043709">
    <property type="term" value="P:cell adhesion involved in single-species biofilm formation"/>
    <property type="evidence" value="ECO:0007669"/>
    <property type="project" value="TreeGrafter"/>
</dbReference>
<keyword evidence="3" id="KW-0812">Transmembrane</keyword>
<dbReference type="NCBIfam" id="TIGR00254">
    <property type="entry name" value="GGDEF"/>
    <property type="match status" value="2"/>
</dbReference>
<dbReference type="RefSeq" id="WP_145281508.1">
    <property type="nucleotide sequence ID" value="NZ_CP036291.1"/>
</dbReference>
<dbReference type="PROSITE" id="PS50887">
    <property type="entry name" value="GGDEF"/>
    <property type="match status" value="2"/>
</dbReference>